<dbReference type="InterPro" id="IPR024694">
    <property type="entry name" value="PurE_prokaryotes"/>
</dbReference>
<dbReference type="NCBIfam" id="TIGR01162">
    <property type="entry name" value="purE"/>
    <property type="match status" value="1"/>
</dbReference>
<comment type="similarity">
    <text evidence="3">Belongs to the AIR carboxylase family. Class I subfamily.</text>
</comment>
<evidence type="ECO:0000256" key="4">
    <source>
        <dbReference type="PIRNR" id="PIRNR001338"/>
    </source>
</evidence>
<name>A0A1G8NCZ2_9CLOT</name>
<dbReference type="Pfam" id="PF00731">
    <property type="entry name" value="AIRC"/>
    <property type="match status" value="1"/>
</dbReference>
<feature type="binding site" evidence="3 5">
    <location>
        <position position="9"/>
    </location>
    <ligand>
        <name>substrate</name>
    </ligand>
</feature>
<feature type="binding site" evidence="3 5">
    <location>
        <position position="12"/>
    </location>
    <ligand>
        <name>substrate</name>
    </ligand>
</feature>
<dbReference type="GO" id="GO:0006189">
    <property type="term" value="P:'de novo' IMP biosynthetic process"/>
    <property type="evidence" value="ECO:0007669"/>
    <property type="project" value="UniProtKB-UniRule"/>
</dbReference>
<dbReference type="Gene3D" id="3.40.50.1970">
    <property type="match status" value="1"/>
</dbReference>
<dbReference type="PANTHER" id="PTHR23046">
    <property type="entry name" value="PHOSPHORIBOSYLAMINOIMIDAZOLE CARBOXYLASE CATALYTIC SUBUNIT"/>
    <property type="match status" value="1"/>
</dbReference>
<reference evidence="8 9" key="1">
    <citation type="submission" date="2016-10" db="EMBL/GenBank/DDBJ databases">
        <authorList>
            <person name="de Groot N.N."/>
        </authorList>
    </citation>
    <scope>NUCLEOTIDE SEQUENCE [LARGE SCALE GENOMIC DNA]</scope>
    <source>
        <strain evidence="8 9">CGMCC 1.5058</strain>
    </source>
</reference>
<dbReference type="GO" id="GO:0034023">
    <property type="term" value="F:5-(carboxyamino)imidazole ribonucleotide mutase activity"/>
    <property type="evidence" value="ECO:0007669"/>
    <property type="project" value="UniProtKB-UniRule"/>
</dbReference>
<evidence type="ECO:0000259" key="7">
    <source>
        <dbReference type="SMART" id="SM01001"/>
    </source>
</evidence>
<dbReference type="PANTHER" id="PTHR23046:SF2">
    <property type="entry name" value="PHOSPHORIBOSYLAMINOIMIDAZOLE CARBOXYLASE"/>
    <property type="match status" value="1"/>
</dbReference>
<proteinExistence type="inferred from homology"/>
<dbReference type="HAMAP" id="MF_01929">
    <property type="entry name" value="PurE_classI"/>
    <property type="match status" value="1"/>
</dbReference>
<evidence type="ECO:0000256" key="3">
    <source>
        <dbReference type="HAMAP-Rule" id="MF_01929"/>
    </source>
</evidence>
<evidence type="ECO:0000256" key="2">
    <source>
        <dbReference type="ARBA" id="ARBA00023235"/>
    </source>
</evidence>
<dbReference type="Proteomes" id="UP000183255">
    <property type="component" value="Unassembled WGS sequence"/>
</dbReference>
<dbReference type="InterPro" id="IPR000031">
    <property type="entry name" value="PurE_dom"/>
</dbReference>
<keyword evidence="1 3" id="KW-0658">Purine biosynthesis</keyword>
<feature type="binding site" evidence="3 5">
    <location>
        <position position="39"/>
    </location>
    <ligand>
        <name>substrate</name>
    </ligand>
</feature>
<dbReference type="UniPathway" id="UPA00074">
    <property type="reaction ID" value="UER00943"/>
</dbReference>
<evidence type="ECO:0000256" key="1">
    <source>
        <dbReference type="ARBA" id="ARBA00022755"/>
    </source>
</evidence>
<dbReference type="PIRSF" id="PIRSF001338">
    <property type="entry name" value="AIR_carboxylase"/>
    <property type="match status" value="1"/>
</dbReference>
<dbReference type="InterPro" id="IPR033747">
    <property type="entry name" value="PurE_ClassI"/>
</dbReference>
<dbReference type="AlphaFoldDB" id="A0A1G8NCZ2"/>
<comment type="function">
    <text evidence="3 4">Catalyzes the conversion of N5-carboxyaminoimidazole ribonucleotide (N5-CAIR) to 4-carboxy-5-aminoimidazole ribonucleotide (CAIR).</text>
</comment>
<gene>
    <name evidence="3" type="primary">purE</name>
    <name evidence="8" type="ORF">SAMN05421804_104166</name>
</gene>
<organism evidence="8 9">
    <name type="scientific">Proteiniclasticum ruminis</name>
    <dbReference type="NCBI Taxonomy" id="398199"/>
    <lineage>
        <taxon>Bacteria</taxon>
        <taxon>Bacillati</taxon>
        <taxon>Bacillota</taxon>
        <taxon>Clostridia</taxon>
        <taxon>Eubacteriales</taxon>
        <taxon>Clostridiaceae</taxon>
        <taxon>Proteiniclasticum</taxon>
    </lineage>
</organism>
<accession>A0A1G8NCZ2</accession>
<dbReference type="EMBL" id="FNDZ01000004">
    <property type="protein sequence ID" value="SDI78028.1"/>
    <property type="molecule type" value="Genomic_DNA"/>
</dbReference>
<evidence type="ECO:0000313" key="8">
    <source>
        <dbReference type="EMBL" id="SDI78028.1"/>
    </source>
</evidence>
<keyword evidence="2 3" id="KW-0413">Isomerase</keyword>
<comment type="pathway">
    <text evidence="3 4">Purine metabolism; IMP biosynthesis via de novo pathway; 5-amino-1-(5-phospho-D-ribosyl)imidazole-4-carboxylate from 5-amino-1-(5-phospho-D-ribosyl)imidazole (N5-CAIR route): step 2/2.</text>
</comment>
<comment type="catalytic activity">
    <reaction evidence="3 4">
        <text>5-carboxyamino-1-(5-phospho-D-ribosyl)imidazole + H(+) = 5-amino-1-(5-phospho-D-ribosyl)imidazole-4-carboxylate</text>
        <dbReference type="Rhea" id="RHEA:13193"/>
        <dbReference type="ChEBI" id="CHEBI:15378"/>
        <dbReference type="ChEBI" id="CHEBI:58730"/>
        <dbReference type="ChEBI" id="CHEBI:77657"/>
        <dbReference type="EC" id="5.4.99.18"/>
    </reaction>
</comment>
<evidence type="ECO:0000256" key="5">
    <source>
        <dbReference type="PIRSR" id="PIRSR001338-1"/>
    </source>
</evidence>
<dbReference type="EC" id="5.4.99.18" evidence="3 4"/>
<dbReference type="RefSeq" id="WP_031575983.1">
    <property type="nucleotide sequence ID" value="NZ_FNDZ01000004.1"/>
</dbReference>
<protein>
    <recommendedName>
        <fullName evidence="3 4">N5-carboxyaminoimidazole ribonucleotide mutase</fullName>
        <shortName evidence="3 4">N5-CAIR mutase</shortName>
        <ecNumber evidence="3 4">5.4.99.18</ecNumber>
    </recommendedName>
    <alternativeName>
        <fullName evidence="3">5-(carboxyamino)imidazole ribonucleotide mutase</fullName>
    </alternativeName>
</protein>
<dbReference type="SMART" id="SM01001">
    <property type="entry name" value="AIRC"/>
    <property type="match status" value="1"/>
</dbReference>
<sequence length="160" mass="17448">MKALILFGSPNDQAIMKKAKDLLDQFGVHNESYAISAHRAPELLEEVLHKKEEEGFEIIIAGAGLAAHLPGVVASKTLLPVIGVPLNGALEGLDALLSIVQMPKEIPVATVGINNSFNAAMLAVEILSIKYPELKEKLKAYRETMKETIRKNNTLEVMYS</sequence>
<keyword evidence="6" id="KW-0175">Coiled coil</keyword>
<feature type="domain" description="PurE" evidence="7">
    <location>
        <begin position="1"/>
        <end position="149"/>
    </location>
</feature>
<evidence type="ECO:0000313" key="9">
    <source>
        <dbReference type="Proteomes" id="UP000183255"/>
    </source>
</evidence>
<dbReference type="SUPFAM" id="SSF52255">
    <property type="entry name" value="N5-CAIR mutase (phosphoribosylaminoimidazole carboxylase, PurE)"/>
    <property type="match status" value="1"/>
</dbReference>
<feature type="coiled-coil region" evidence="6">
    <location>
        <begin position="124"/>
        <end position="158"/>
    </location>
</feature>
<evidence type="ECO:0000256" key="6">
    <source>
        <dbReference type="SAM" id="Coils"/>
    </source>
</evidence>